<feature type="compositionally biased region" description="Basic and acidic residues" evidence="1">
    <location>
        <begin position="168"/>
        <end position="184"/>
    </location>
</feature>
<feature type="region of interest" description="Disordered" evidence="1">
    <location>
        <begin position="164"/>
        <end position="194"/>
    </location>
</feature>
<reference evidence="3 4" key="3">
    <citation type="journal article" date="2017" name="G3 (Bethesda)">
        <title>Comparative analysis highlights variable genome content of wheat rusts and divergence of the mating loci.</title>
        <authorList>
            <person name="Cuomo C.A."/>
            <person name="Bakkeren G."/>
            <person name="Khalil H.B."/>
            <person name="Panwar V."/>
            <person name="Joly D."/>
            <person name="Linning R."/>
            <person name="Sakthikumar S."/>
            <person name="Song X."/>
            <person name="Adiconis X."/>
            <person name="Fan L."/>
            <person name="Goldberg J.M."/>
            <person name="Levin J.Z."/>
            <person name="Young S."/>
            <person name="Zeng Q."/>
            <person name="Anikster Y."/>
            <person name="Bruce M."/>
            <person name="Wang M."/>
            <person name="Yin C."/>
            <person name="McCallum B."/>
            <person name="Szabo L.J."/>
            <person name="Hulbert S."/>
            <person name="Chen X."/>
            <person name="Fellers J.P."/>
        </authorList>
    </citation>
    <scope>NUCLEOTIDE SEQUENCE</scope>
    <source>
        <strain evidence="4">Isolate 1-1 / race 1 (BBBD)</strain>
        <strain evidence="3">isolate 1-1 / race 1 (BBBD)</strain>
    </source>
</reference>
<keyword evidence="4" id="KW-1185">Reference proteome</keyword>
<evidence type="ECO:0000313" key="3">
    <source>
        <dbReference type="EnsemblFungi" id="PTTG_25165-t43_1-p1"/>
    </source>
</evidence>
<evidence type="ECO:0000313" key="2">
    <source>
        <dbReference type="EMBL" id="OAW00104.1"/>
    </source>
</evidence>
<gene>
    <name evidence="2" type="ORF">PTTG_25165</name>
</gene>
<sequence>MLCLGRPQQLPTLAWYQLSIDRVLHPISHPMTAMKRRLFSMDDESFDSFKRRHIEQAKSETNSAALGPLKENPIGLNGSSATTLDKKGCRARFSSNFEFEGQLEEAFRVIQPNKPEPEKKSISPSHRELELTISDGIRSPVLPNTVASTGGHRIPFTKQCRSVKPKLPGRENFKNARNKPESSRFRKPKRSPRDINQFPLWNDIFQMKEKGRWKSPRSRTIRPPPPQLIRQIDDECTKPSAKKPKSLIPLSSLLISAKDYYELSILTPVGLQRDEKYNWGHLKKNAQIRNNLMRQKIRHRVLEMSSQAPAPSTEVLERRFRANRESEKLRSQRRPSCNFKSNAYKNLAEKHHGAGRLSHLTPCTGTSNPNEHMLNNRHTNFSTRAQIPTISKYFPPPSKNNLSFPVRSFPDEPHDPVSTSPPIEGNAGPDSRIENSTRSGEAIQDTLDDLSRHEIKACANPPAPLRFSEIKHYPKKITVAIDPESQRQSRVTRDQKIYRSSKYADPNPKTPLVLHSDTNSDVPQQEGKGVSEVARSHKAIDSNRGTSALDDVIPLAIPSRDEGRNEEAIQQEPACCRSSQVGQLNENNPERESLLQRSTGVHLEEGRKNNHDRPDPPRSSGVKSAGEFEKSNADMKASKVNTVEPDLSDFEPIPSDGFVPLNFEDSNSLKSSNKCQILPLIGENKIGSRELDEESFDTDYTAESWPGFPCFDEGIKKASSFSNNSSDSLWGDRDVLTGNPKFEGPPCSQVRSSRGHKTVPVVKQDSRTNKIQIECCAFQNPCRRRRIDFMPSYFSTRPPPFRVNDTLYP</sequence>
<reference evidence="2" key="2">
    <citation type="submission" date="2016-05" db="EMBL/GenBank/DDBJ databases">
        <title>Comparative analysis highlights variable genome content of wheat rusts and divergence of the mating loci.</title>
        <authorList>
            <person name="Cuomo C.A."/>
            <person name="Bakkeren G."/>
            <person name="Szabo L."/>
            <person name="Khalil H."/>
            <person name="Joly D."/>
            <person name="Goldberg J."/>
            <person name="Young S."/>
            <person name="Zeng Q."/>
            <person name="Fellers J."/>
        </authorList>
    </citation>
    <scope>NUCLEOTIDE SEQUENCE [LARGE SCALE GENOMIC DNA]</scope>
    <source>
        <strain evidence="2">1-1 BBBD Race 1</strain>
    </source>
</reference>
<dbReference type="EMBL" id="ADAS02000001">
    <property type="protein sequence ID" value="OAW00104.1"/>
    <property type="molecule type" value="Genomic_DNA"/>
</dbReference>
<reference evidence="3" key="4">
    <citation type="submission" date="2025-05" db="UniProtKB">
        <authorList>
            <consortium name="EnsemblFungi"/>
        </authorList>
    </citation>
    <scope>IDENTIFICATION</scope>
    <source>
        <strain evidence="3">isolate 1-1 / race 1 (BBBD)</strain>
    </source>
</reference>
<feature type="compositionally biased region" description="Basic and acidic residues" evidence="1">
    <location>
        <begin position="626"/>
        <end position="637"/>
    </location>
</feature>
<feature type="compositionally biased region" description="Polar residues" evidence="1">
    <location>
        <begin position="577"/>
        <end position="587"/>
    </location>
</feature>
<feature type="region of interest" description="Disordered" evidence="1">
    <location>
        <begin position="478"/>
        <end position="646"/>
    </location>
</feature>
<feature type="region of interest" description="Disordered" evidence="1">
    <location>
        <begin position="394"/>
        <end position="437"/>
    </location>
</feature>
<dbReference type="AlphaFoldDB" id="A0A180H6Q6"/>
<dbReference type="OrthoDB" id="2498631at2759"/>
<organism evidence="2">
    <name type="scientific">Puccinia triticina (isolate 1-1 / race 1 (BBBD))</name>
    <name type="common">Brown leaf rust fungus</name>
    <dbReference type="NCBI Taxonomy" id="630390"/>
    <lineage>
        <taxon>Eukaryota</taxon>
        <taxon>Fungi</taxon>
        <taxon>Dikarya</taxon>
        <taxon>Basidiomycota</taxon>
        <taxon>Pucciniomycotina</taxon>
        <taxon>Pucciniomycetes</taxon>
        <taxon>Pucciniales</taxon>
        <taxon>Pucciniaceae</taxon>
        <taxon>Puccinia</taxon>
    </lineage>
</organism>
<feature type="compositionally biased region" description="Basic and acidic residues" evidence="1">
    <location>
        <begin position="484"/>
        <end position="497"/>
    </location>
</feature>
<accession>A0A180H6Q6</accession>
<dbReference type="Proteomes" id="UP000005240">
    <property type="component" value="Unassembled WGS sequence"/>
</dbReference>
<protein>
    <submittedName>
        <fullName evidence="2 3">Uncharacterized protein</fullName>
    </submittedName>
</protein>
<feature type="compositionally biased region" description="Basic and acidic residues" evidence="1">
    <location>
        <begin position="602"/>
        <end position="616"/>
    </location>
</feature>
<proteinExistence type="predicted"/>
<dbReference type="VEuPathDB" id="FungiDB:PTTG_25165"/>
<evidence type="ECO:0000313" key="4">
    <source>
        <dbReference type="Proteomes" id="UP000005240"/>
    </source>
</evidence>
<name>A0A180H6Q6_PUCT1</name>
<evidence type="ECO:0000256" key="1">
    <source>
        <dbReference type="SAM" id="MobiDB-lite"/>
    </source>
</evidence>
<dbReference type="EnsemblFungi" id="PTTG_25165-t43_1">
    <property type="protein sequence ID" value="PTTG_25165-t43_1-p1"/>
    <property type="gene ID" value="PTTG_25165"/>
</dbReference>
<reference evidence="2" key="1">
    <citation type="submission" date="2009-11" db="EMBL/GenBank/DDBJ databases">
        <authorList>
            <consortium name="The Broad Institute Genome Sequencing Platform"/>
            <person name="Ward D."/>
            <person name="Feldgarden M."/>
            <person name="Earl A."/>
            <person name="Young S.K."/>
            <person name="Zeng Q."/>
            <person name="Koehrsen M."/>
            <person name="Alvarado L."/>
            <person name="Berlin A."/>
            <person name="Bochicchio J."/>
            <person name="Borenstein D."/>
            <person name="Chapman S.B."/>
            <person name="Chen Z."/>
            <person name="Engels R."/>
            <person name="Freedman E."/>
            <person name="Gellesch M."/>
            <person name="Goldberg J."/>
            <person name="Griggs A."/>
            <person name="Gujja S."/>
            <person name="Heilman E."/>
            <person name="Heiman D."/>
            <person name="Hepburn T."/>
            <person name="Howarth C."/>
            <person name="Jen D."/>
            <person name="Larson L."/>
            <person name="Lewis B."/>
            <person name="Mehta T."/>
            <person name="Park D."/>
            <person name="Pearson M."/>
            <person name="Roberts A."/>
            <person name="Saif S."/>
            <person name="Shea T."/>
            <person name="Shenoy N."/>
            <person name="Sisk P."/>
            <person name="Stolte C."/>
            <person name="Sykes S."/>
            <person name="Thomson T."/>
            <person name="Walk T."/>
            <person name="White J."/>
            <person name="Yandava C."/>
            <person name="Izard J."/>
            <person name="Baranova O.V."/>
            <person name="Blanton J.M."/>
            <person name="Tanner A.C."/>
            <person name="Dewhirst F.E."/>
            <person name="Haas B."/>
            <person name="Nusbaum C."/>
            <person name="Birren B."/>
        </authorList>
    </citation>
    <scope>NUCLEOTIDE SEQUENCE [LARGE SCALE GENOMIC DNA]</scope>
    <source>
        <strain evidence="2">1-1 BBBD Race 1</strain>
    </source>
</reference>